<dbReference type="SFLD" id="SFLDS00029">
    <property type="entry name" value="Radical_SAM"/>
    <property type="match status" value="1"/>
</dbReference>
<keyword evidence="4" id="KW-0408">Iron</keyword>
<evidence type="ECO:0000256" key="4">
    <source>
        <dbReference type="ARBA" id="ARBA00023004"/>
    </source>
</evidence>
<dbReference type="RefSeq" id="WP_092229365.1">
    <property type="nucleotide sequence ID" value="NZ_FNLL01000001.1"/>
</dbReference>
<dbReference type="Gene3D" id="3.80.30.20">
    <property type="entry name" value="tm_1862 like domain"/>
    <property type="match status" value="1"/>
</dbReference>
<evidence type="ECO:0000313" key="7">
    <source>
        <dbReference type="Proteomes" id="UP000199608"/>
    </source>
</evidence>
<keyword evidence="3" id="KW-0479">Metal-binding</keyword>
<keyword evidence="5" id="KW-0411">Iron-sulfur</keyword>
<organism evidence="6 7">
    <name type="scientific">Desulfobacula phenolica</name>
    <dbReference type="NCBI Taxonomy" id="90732"/>
    <lineage>
        <taxon>Bacteria</taxon>
        <taxon>Pseudomonadati</taxon>
        <taxon>Thermodesulfobacteriota</taxon>
        <taxon>Desulfobacteria</taxon>
        <taxon>Desulfobacterales</taxon>
        <taxon>Desulfobacteraceae</taxon>
        <taxon>Desulfobacula</taxon>
    </lineage>
</organism>
<dbReference type="Proteomes" id="UP000199608">
    <property type="component" value="Unassembled WGS sequence"/>
</dbReference>
<dbReference type="GO" id="GO:0051536">
    <property type="term" value="F:iron-sulfur cluster binding"/>
    <property type="evidence" value="ECO:0007669"/>
    <property type="project" value="UniProtKB-KW"/>
</dbReference>
<gene>
    <name evidence="6" type="ORF">SAMN04487931_10160</name>
</gene>
<dbReference type="InterPro" id="IPR023404">
    <property type="entry name" value="rSAM_horseshoe"/>
</dbReference>
<dbReference type="GO" id="GO:0003824">
    <property type="term" value="F:catalytic activity"/>
    <property type="evidence" value="ECO:0007669"/>
    <property type="project" value="InterPro"/>
</dbReference>
<dbReference type="InterPro" id="IPR058240">
    <property type="entry name" value="rSAM_sf"/>
</dbReference>
<dbReference type="PANTHER" id="PTHR43409">
    <property type="entry name" value="ANAEROBIC MAGNESIUM-PROTOPORPHYRIN IX MONOMETHYL ESTER CYCLASE-RELATED"/>
    <property type="match status" value="1"/>
</dbReference>
<evidence type="ECO:0000256" key="5">
    <source>
        <dbReference type="ARBA" id="ARBA00023014"/>
    </source>
</evidence>
<dbReference type="SUPFAM" id="SSF102114">
    <property type="entry name" value="Radical SAM enzymes"/>
    <property type="match status" value="1"/>
</dbReference>
<keyword evidence="2" id="KW-0949">S-adenosyl-L-methionine</keyword>
<dbReference type="GO" id="GO:0046872">
    <property type="term" value="F:metal ion binding"/>
    <property type="evidence" value="ECO:0007669"/>
    <property type="project" value="UniProtKB-KW"/>
</dbReference>
<evidence type="ECO:0000313" key="6">
    <source>
        <dbReference type="EMBL" id="SDT83917.1"/>
    </source>
</evidence>
<proteinExistence type="predicted"/>
<name>A0A1H2DLW5_9BACT</name>
<sequence>MERLKTKDDERQIFKAGDFSIELNCQANNEYTKVSYPLKYGIFSRLETQDYIFEFNLNHEIRHAKSKKRTWIHPSEWLKRTMGNDWVYYSSGGYSGVYEALGEYYLPNLMYQTNSLLGGKPFNEKAIDEIVKNWHQIICQLPETHMPDRFSRWIDAIQQQTPEGLQKKAQQLFDISGSRVTVMPPDARHVDYNIIPLTISDGCLYKCRFCKIKNKKKFAVRSKQDIDTQIKQLRQLYDKDLINFNALFLGEHDALNSPCDLILKTAQDAYDAFEFQTSVMKKNYLFMFGSVDSFLNADQAFFDNLNCLPFQTFINIGLESYDQSTLDILGKPITSEKVGLAFQKIQLINNTAANIEISCNFVMDETLPKSHYTALMSLVRESVNRTKPKGSVYLSPLTFGRPSRQVLYDFYKLKSMSRFPTFLYLIQRL</sequence>
<comment type="cofactor">
    <cofactor evidence="1">
        <name>[4Fe-4S] cluster</name>
        <dbReference type="ChEBI" id="CHEBI:49883"/>
    </cofactor>
</comment>
<dbReference type="InterPro" id="IPR051198">
    <property type="entry name" value="BchE-like"/>
</dbReference>
<evidence type="ECO:0000256" key="3">
    <source>
        <dbReference type="ARBA" id="ARBA00022723"/>
    </source>
</evidence>
<evidence type="ECO:0000256" key="2">
    <source>
        <dbReference type="ARBA" id="ARBA00022691"/>
    </source>
</evidence>
<dbReference type="EMBL" id="FNLL01000001">
    <property type="protein sequence ID" value="SDT83917.1"/>
    <property type="molecule type" value="Genomic_DNA"/>
</dbReference>
<protein>
    <submittedName>
        <fullName evidence="6">Uncharacterized protein</fullName>
    </submittedName>
</protein>
<evidence type="ECO:0000256" key="1">
    <source>
        <dbReference type="ARBA" id="ARBA00001966"/>
    </source>
</evidence>
<reference evidence="7" key="1">
    <citation type="submission" date="2016-10" db="EMBL/GenBank/DDBJ databases">
        <authorList>
            <person name="Varghese N."/>
            <person name="Submissions S."/>
        </authorList>
    </citation>
    <scope>NUCLEOTIDE SEQUENCE [LARGE SCALE GENOMIC DNA]</scope>
    <source>
        <strain evidence="7">DSM 3384</strain>
    </source>
</reference>
<keyword evidence="7" id="KW-1185">Reference proteome</keyword>
<dbReference type="SFLD" id="SFLDG01082">
    <property type="entry name" value="B12-binding_domain_containing"/>
    <property type="match status" value="1"/>
</dbReference>
<accession>A0A1H2DLW5</accession>
<dbReference type="AlphaFoldDB" id="A0A1H2DLW5"/>
<dbReference type="InterPro" id="IPR007197">
    <property type="entry name" value="rSAM"/>
</dbReference>